<proteinExistence type="predicted"/>
<dbReference type="RefSeq" id="WP_354556285.1">
    <property type="nucleotide sequence ID" value="NZ_JBEPMB010000002.1"/>
</dbReference>
<dbReference type="Proteomes" id="UP001549047">
    <property type="component" value="Unassembled WGS sequence"/>
</dbReference>
<accession>A0ABV2IZB1</accession>
<evidence type="ECO:0000313" key="2">
    <source>
        <dbReference type="Proteomes" id="UP001549047"/>
    </source>
</evidence>
<keyword evidence="2" id="KW-1185">Reference proteome</keyword>
<gene>
    <name evidence="1" type="ORF">ABID16_002107</name>
</gene>
<name>A0ABV2IZB1_9HYPH</name>
<dbReference type="PROSITE" id="PS51257">
    <property type="entry name" value="PROKAR_LIPOPROTEIN"/>
    <property type="match status" value="1"/>
</dbReference>
<comment type="caution">
    <text evidence="1">The sequence shown here is derived from an EMBL/GenBank/DDBJ whole genome shotgun (WGS) entry which is preliminary data.</text>
</comment>
<evidence type="ECO:0000313" key="1">
    <source>
        <dbReference type="EMBL" id="MET3613778.1"/>
    </source>
</evidence>
<evidence type="ECO:0008006" key="3">
    <source>
        <dbReference type="Google" id="ProtNLM"/>
    </source>
</evidence>
<organism evidence="1 2">
    <name type="scientific">Rhizobium aquaticum</name>
    <dbReference type="NCBI Taxonomy" id="1549636"/>
    <lineage>
        <taxon>Bacteria</taxon>
        <taxon>Pseudomonadati</taxon>
        <taxon>Pseudomonadota</taxon>
        <taxon>Alphaproteobacteria</taxon>
        <taxon>Hyphomicrobiales</taxon>
        <taxon>Rhizobiaceae</taxon>
        <taxon>Rhizobium/Agrobacterium group</taxon>
        <taxon>Rhizobium</taxon>
    </lineage>
</organism>
<sequence length="138" mass="14655">MPTHLLRASTVIACGVLLAACQTAQSPKAEGHLSQRWEGKPVAEFEKRFGKPASGSASGKLVWSVMRNDVTPAHERSFGIGVSGVAIGDPLKTKVEARTERKSCTIEVSASNGTITRIDIVKDDSTREAASLCLQSFG</sequence>
<reference evidence="1 2" key="1">
    <citation type="submission" date="2024-06" db="EMBL/GenBank/DDBJ databases">
        <title>Genomic Encyclopedia of Type Strains, Phase IV (KMG-IV): sequencing the most valuable type-strain genomes for metagenomic binning, comparative biology and taxonomic classification.</title>
        <authorList>
            <person name="Goeker M."/>
        </authorList>
    </citation>
    <scope>NUCLEOTIDE SEQUENCE [LARGE SCALE GENOMIC DNA]</scope>
    <source>
        <strain evidence="1 2">DSM 29780</strain>
    </source>
</reference>
<protein>
    <recommendedName>
        <fullName evidence="3">Lipoprotein</fullName>
    </recommendedName>
</protein>
<dbReference type="EMBL" id="JBEPMB010000002">
    <property type="protein sequence ID" value="MET3613778.1"/>
    <property type="molecule type" value="Genomic_DNA"/>
</dbReference>